<sequence length="54" mass="6098">AIGFVIADKLRPLSTEQIAAYMGVECLAEPDGYDEDQEWIHPPLAHFQQLNNNQ</sequence>
<dbReference type="PANTHER" id="PTHR37964">
    <property type="entry name" value="SUPPRESSOR"/>
    <property type="match status" value="1"/>
</dbReference>
<proteinExistence type="predicted"/>
<dbReference type="EnsemblMetazoa" id="CJA23917.1">
    <property type="protein sequence ID" value="CJA23917.1"/>
    <property type="gene ID" value="WBGene00179489"/>
</dbReference>
<accession>A0A8R1E6N8</accession>
<dbReference type="PANTHER" id="PTHR37964:SF1">
    <property type="entry name" value="SUPPRESSOR-RELATED"/>
    <property type="match status" value="1"/>
</dbReference>
<reference evidence="1" key="2">
    <citation type="submission" date="2022-06" db="UniProtKB">
        <authorList>
            <consortium name="EnsemblMetazoa"/>
        </authorList>
    </citation>
    <scope>IDENTIFICATION</scope>
    <source>
        <strain evidence="1">DF5081</strain>
    </source>
</reference>
<organism evidence="1 2">
    <name type="scientific">Caenorhabditis japonica</name>
    <dbReference type="NCBI Taxonomy" id="281687"/>
    <lineage>
        <taxon>Eukaryota</taxon>
        <taxon>Metazoa</taxon>
        <taxon>Ecdysozoa</taxon>
        <taxon>Nematoda</taxon>
        <taxon>Chromadorea</taxon>
        <taxon>Rhabditida</taxon>
        <taxon>Rhabditina</taxon>
        <taxon>Rhabditomorpha</taxon>
        <taxon>Rhabditoidea</taxon>
        <taxon>Rhabditidae</taxon>
        <taxon>Peloderinae</taxon>
        <taxon>Caenorhabditis</taxon>
    </lineage>
</organism>
<protein>
    <submittedName>
        <fullName evidence="1">Uncharacterized protein</fullName>
    </submittedName>
</protein>
<dbReference type="AlphaFoldDB" id="A0A8R1E6N8"/>
<dbReference type="Proteomes" id="UP000005237">
    <property type="component" value="Unassembled WGS sequence"/>
</dbReference>
<keyword evidence="2" id="KW-1185">Reference proteome</keyword>
<name>A0A8R1E6N8_CAEJA</name>
<reference evidence="2" key="1">
    <citation type="submission" date="2010-08" db="EMBL/GenBank/DDBJ databases">
        <authorList>
            <consortium name="Caenorhabditis japonica Sequencing Consortium"/>
            <person name="Wilson R.K."/>
        </authorList>
    </citation>
    <scope>NUCLEOTIDE SEQUENCE [LARGE SCALE GENOMIC DNA]</scope>
    <source>
        <strain evidence="2">DF5081</strain>
    </source>
</reference>
<evidence type="ECO:0000313" key="2">
    <source>
        <dbReference type="Proteomes" id="UP000005237"/>
    </source>
</evidence>
<evidence type="ECO:0000313" key="1">
    <source>
        <dbReference type="EnsemblMetazoa" id="CJA23917.1"/>
    </source>
</evidence>